<keyword evidence="2" id="KW-1185">Reference proteome</keyword>
<dbReference type="Proteomes" id="UP001164250">
    <property type="component" value="Chromosome 13"/>
</dbReference>
<dbReference type="EMBL" id="CM047909">
    <property type="protein sequence ID" value="KAJ0079690.1"/>
    <property type="molecule type" value="Genomic_DNA"/>
</dbReference>
<evidence type="ECO:0000313" key="2">
    <source>
        <dbReference type="Proteomes" id="UP001164250"/>
    </source>
</evidence>
<sequence>MGVDAMKIGVHIRKVMAFSIRSCYRSVCNHPFLVGFMCFLILLYRSSPFIFSLLVSASPVLVCTAMLLGALLSLGKPNIPEIEKEEKVSTHEIASFKTGVVEESAVVERDVIGSFSTVERYIGKGRDVAENALDESILVENRVSEVEEDGGLVDCLPLIDVISREIQCEKQVIEHVERELNDLETEKKREVHEEKPQIEEKLNDVGGEVVDNLYSEDIGNNLEVKNDKSPAELINALKEDQLDYARGMSWKRLGEEYDDDNDDDDEESLDSGSSGAESSSPDASMADILPMLDELHPLLDLEAPQPVHISNDESDAGSRMSHKSDIESVESKESDNDGEGEGEDDNDEEEEEGEAAKEENEDESKSAIKWTEVDQKNLMDLGTSELERNQRLENLIARRRARKNLRLMTEKNLIDLESTDLPFNVPPIATTRRNPFELPYDLYGDMAIPGSAPSILLPRRNPFDLPYDPNEEKPDLKGDSFQQEFTAVQPKEPVYRRNETFSIGASVFGGSKQERQDFSWRPYFVPERCSSEEGTSYSAFQRQLSEISESKISSVPDTESLSSAVDEEDRQFHEQVPEQFSSEGMSYTTFQRQISEISDSKVSSVPDTESVNSVVDEEDKKPNKQDEDVSRETKLISNMDRATDRVEFGSQSSEDVDAVDIEQAENRDAHHNEVEINLGGVENHHEKEQSVFGTEGMTTPEESNVNESLPGTEAMPTPKELSTKEIHLKTEPGEEDYSSGSSFSSLSEVNDKISDMRGGGLMSLEPKANPFEESGVSTRTSLEESEFRLMSGVLEQREPVFDSSPQQMEKFLSFASISSDTQLEITRMLVYANESEQHIEESEKDTSDDFEEVGTGSLEGHAADEDESSLREVALSQTREHDLNRVGSSGIDPNTDDQKGATVRLFSSDIIPVEEYTLYGGEQFPHEKDQVVSLSHDSENHQELDEKFGSAAPDDQISDSYSSLSAPEGQKPSMMVEHVTLCSSESEPVEETTKDKEETVQPELDEVHLSSSLDKKSVEEGMTDKDRHFLREPGQGHSSSFDEDIHVDGHLDVSEGLDSVPLSSQHMDSNNFTLSTPVEQQSPLVTVQVPTVHHSLEADRVQEHSLDKGETHELEKDQVQSSESKIDSGLRVISAKYSNEDVRSEEISTSELEKQLSWSDKSPSYDDIDETQEAPILLTESTKEVNIVNDANVSEVPDHVQEVENLKNSSSQTFNSSSTPFESSESGSPDGEKVSILNIANVPEVPNHEEKTLKTSSSLTSNSGSTTFGSTGDRSPGGEDVKDEILDRVVYGDHDQVKEHFSSLVESYGPRIDEENFNEEADELREIDEGLLSELDTVGDFSVREVGESHHIELTPEEINISNAESFPNDSIPAATNAELPILEAKSVQDIVLAFKQLDEGVDVEEVILPGVLEDQVVVGENADPAGISSDFPVLNARSLEDIHSALKQVSQSNQVELLKPLESEDQSAEMKEKETVSTKQIEASSIVESVMLENSVTAGDDSKQVSEETSKSSSLSISNGEKENHVSGDEILVPVLAQAPVIQIDSENPKIS</sequence>
<organism evidence="1 2">
    <name type="scientific">Pistacia atlantica</name>
    <dbReference type="NCBI Taxonomy" id="434234"/>
    <lineage>
        <taxon>Eukaryota</taxon>
        <taxon>Viridiplantae</taxon>
        <taxon>Streptophyta</taxon>
        <taxon>Embryophyta</taxon>
        <taxon>Tracheophyta</taxon>
        <taxon>Spermatophyta</taxon>
        <taxon>Magnoliopsida</taxon>
        <taxon>eudicotyledons</taxon>
        <taxon>Gunneridae</taxon>
        <taxon>Pentapetalae</taxon>
        <taxon>rosids</taxon>
        <taxon>malvids</taxon>
        <taxon>Sapindales</taxon>
        <taxon>Anacardiaceae</taxon>
        <taxon>Pistacia</taxon>
    </lineage>
</organism>
<protein>
    <submittedName>
        <fullName evidence="1">Uncharacterized protein</fullName>
    </submittedName>
</protein>
<accession>A0ACC0ZYD5</accession>
<comment type="caution">
    <text evidence="1">The sequence shown here is derived from an EMBL/GenBank/DDBJ whole genome shotgun (WGS) entry which is preliminary data.</text>
</comment>
<evidence type="ECO:0000313" key="1">
    <source>
        <dbReference type="EMBL" id="KAJ0079690.1"/>
    </source>
</evidence>
<proteinExistence type="predicted"/>
<reference evidence="2" key="1">
    <citation type="journal article" date="2023" name="G3 (Bethesda)">
        <title>Genome assembly and association tests identify interacting loci associated with vigor, precocity, and sex in interspecific pistachio rootstocks.</title>
        <authorList>
            <person name="Palmer W."/>
            <person name="Jacygrad E."/>
            <person name="Sagayaradj S."/>
            <person name="Cavanaugh K."/>
            <person name="Han R."/>
            <person name="Bertier L."/>
            <person name="Beede B."/>
            <person name="Kafkas S."/>
            <person name="Golino D."/>
            <person name="Preece J."/>
            <person name="Michelmore R."/>
        </authorList>
    </citation>
    <scope>NUCLEOTIDE SEQUENCE [LARGE SCALE GENOMIC DNA]</scope>
</reference>
<gene>
    <name evidence="1" type="ORF">Patl1_23606</name>
</gene>
<name>A0ACC0ZYD5_9ROSI</name>